<keyword evidence="7" id="KW-0547">Nucleotide-binding</keyword>
<comment type="catalytic activity">
    <reaction evidence="13">
        <text>L-tyrosyl-[protein] + ATP = O-phospho-L-tyrosyl-[protein] + ADP + H(+)</text>
        <dbReference type="Rhea" id="RHEA:10596"/>
        <dbReference type="Rhea" id="RHEA-COMP:10136"/>
        <dbReference type="Rhea" id="RHEA-COMP:20101"/>
        <dbReference type="ChEBI" id="CHEBI:15378"/>
        <dbReference type="ChEBI" id="CHEBI:30616"/>
        <dbReference type="ChEBI" id="CHEBI:46858"/>
        <dbReference type="ChEBI" id="CHEBI:61978"/>
        <dbReference type="ChEBI" id="CHEBI:456216"/>
    </reaction>
</comment>
<reference evidence="18" key="1">
    <citation type="submission" date="2016-01" db="EMBL/GenBank/DDBJ databases">
        <authorList>
            <person name="Peeters C."/>
        </authorList>
    </citation>
    <scope>NUCLEOTIDE SEQUENCE [LARGE SCALE GENOMIC DNA]</scope>
    <source>
        <strain evidence="18">LMG 22937</strain>
    </source>
</reference>
<gene>
    <name evidence="18" type="ORF">AWB67_06101</name>
</gene>
<keyword evidence="6 14" id="KW-0812">Transmembrane</keyword>
<feature type="domain" description="AAA" evidence="16">
    <location>
        <begin position="559"/>
        <end position="677"/>
    </location>
</feature>
<evidence type="ECO:0000256" key="1">
    <source>
        <dbReference type="ARBA" id="ARBA00004429"/>
    </source>
</evidence>
<dbReference type="Pfam" id="PF13614">
    <property type="entry name" value="AAA_31"/>
    <property type="match status" value="1"/>
</dbReference>
<keyword evidence="19" id="KW-1185">Reference proteome</keyword>
<evidence type="ECO:0000256" key="2">
    <source>
        <dbReference type="ARBA" id="ARBA00008883"/>
    </source>
</evidence>
<dbReference type="Pfam" id="PF02706">
    <property type="entry name" value="Wzz"/>
    <property type="match status" value="1"/>
</dbReference>
<dbReference type="CDD" id="cd05387">
    <property type="entry name" value="BY-kinase"/>
    <property type="match status" value="1"/>
</dbReference>
<evidence type="ECO:0000259" key="16">
    <source>
        <dbReference type="Pfam" id="PF13614"/>
    </source>
</evidence>
<comment type="similarity">
    <text evidence="2">Belongs to the etk/wzc family.</text>
</comment>
<dbReference type="InterPro" id="IPR025669">
    <property type="entry name" value="AAA_dom"/>
</dbReference>
<evidence type="ECO:0000256" key="4">
    <source>
        <dbReference type="ARBA" id="ARBA00022519"/>
    </source>
</evidence>
<comment type="caution">
    <text evidence="18">The sequence shown here is derived from an EMBL/GenBank/DDBJ whole genome shotgun (WGS) entry which is preliminary data.</text>
</comment>
<keyword evidence="4" id="KW-0997">Cell inner membrane</keyword>
<evidence type="ECO:0000256" key="5">
    <source>
        <dbReference type="ARBA" id="ARBA00022679"/>
    </source>
</evidence>
<evidence type="ECO:0000313" key="19">
    <source>
        <dbReference type="Proteomes" id="UP000054925"/>
    </source>
</evidence>
<dbReference type="RefSeq" id="WP_087659817.1">
    <property type="nucleotide sequence ID" value="NZ_FCOL02000075.1"/>
</dbReference>
<organism evidence="18 19">
    <name type="scientific">Caballeronia terrestris</name>
    <dbReference type="NCBI Taxonomy" id="1226301"/>
    <lineage>
        <taxon>Bacteria</taxon>
        <taxon>Pseudomonadati</taxon>
        <taxon>Pseudomonadota</taxon>
        <taxon>Betaproteobacteria</taxon>
        <taxon>Burkholderiales</taxon>
        <taxon>Burkholderiaceae</taxon>
        <taxon>Caballeronia</taxon>
    </lineage>
</organism>
<evidence type="ECO:0000256" key="3">
    <source>
        <dbReference type="ARBA" id="ARBA00022475"/>
    </source>
</evidence>
<dbReference type="InterPro" id="IPR005702">
    <property type="entry name" value="Wzc-like_C"/>
</dbReference>
<keyword evidence="8" id="KW-0418">Kinase</keyword>
<evidence type="ECO:0000256" key="8">
    <source>
        <dbReference type="ARBA" id="ARBA00022777"/>
    </source>
</evidence>
<evidence type="ECO:0000256" key="9">
    <source>
        <dbReference type="ARBA" id="ARBA00022840"/>
    </source>
</evidence>
<proteinExistence type="inferred from homology"/>
<evidence type="ECO:0000256" key="14">
    <source>
        <dbReference type="SAM" id="Phobius"/>
    </source>
</evidence>
<name>A0A158KPK8_9BURK</name>
<dbReference type="Proteomes" id="UP000054925">
    <property type="component" value="Unassembled WGS sequence"/>
</dbReference>
<keyword evidence="9" id="KW-0067">ATP-binding</keyword>
<dbReference type="InterPro" id="IPR003856">
    <property type="entry name" value="LPS_length_determ_N"/>
</dbReference>
<keyword evidence="11 14" id="KW-0472">Membrane</keyword>
<dbReference type="GO" id="GO:0004713">
    <property type="term" value="F:protein tyrosine kinase activity"/>
    <property type="evidence" value="ECO:0007669"/>
    <property type="project" value="TreeGrafter"/>
</dbReference>
<dbReference type="EMBL" id="FCOL02000075">
    <property type="protein sequence ID" value="SAL82361.1"/>
    <property type="molecule type" value="Genomic_DNA"/>
</dbReference>
<dbReference type="InterPro" id="IPR032807">
    <property type="entry name" value="GNVR"/>
</dbReference>
<dbReference type="PANTHER" id="PTHR32309">
    <property type="entry name" value="TYROSINE-PROTEIN KINASE"/>
    <property type="match status" value="1"/>
</dbReference>
<protein>
    <submittedName>
        <fullName evidence="18">Exopolysaccharide transport family protein</fullName>
    </submittedName>
</protein>
<evidence type="ECO:0000259" key="17">
    <source>
        <dbReference type="Pfam" id="PF13807"/>
    </source>
</evidence>
<keyword evidence="3" id="KW-1003">Cell membrane</keyword>
<evidence type="ECO:0000256" key="10">
    <source>
        <dbReference type="ARBA" id="ARBA00022989"/>
    </source>
</evidence>
<feature type="domain" description="Tyrosine-protein kinase G-rich" evidence="17">
    <location>
        <begin position="394"/>
        <end position="472"/>
    </location>
</feature>
<evidence type="ECO:0000256" key="6">
    <source>
        <dbReference type="ARBA" id="ARBA00022692"/>
    </source>
</evidence>
<dbReference type="InterPro" id="IPR050445">
    <property type="entry name" value="Bact_polysacc_biosynth/exp"/>
</dbReference>
<evidence type="ECO:0000256" key="7">
    <source>
        <dbReference type="ARBA" id="ARBA00022741"/>
    </source>
</evidence>
<dbReference type="AlphaFoldDB" id="A0A158KPK8"/>
<evidence type="ECO:0000313" key="18">
    <source>
        <dbReference type="EMBL" id="SAL82361.1"/>
    </source>
</evidence>
<keyword evidence="12" id="KW-0829">Tyrosine-protein kinase</keyword>
<dbReference type="Pfam" id="PF13807">
    <property type="entry name" value="GNVR"/>
    <property type="match status" value="1"/>
</dbReference>
<sequence length="746" mass="80836">MVEQPDQNVFQGPDKNRSFDFVSVVDRIYSHRWLVICSFLFFIGAGAIYAVISSPVYQAKIVLQLEETGDSQSRSSNEYVGDVSSIIGVKSNADGEVQILGSALVIGDAVDALNLTITTRPVYFPIIGRAVARDSRSLSTPGLFGLGGFAWGSESIDVPTFDVPKRNEGSQYRLTALSGNRFELLGPGMNAPASGTIGVMQTFATADGPVRLLVSRMAAQPRVEFALQRASRQATIDNLRRALQVEEQGTKSDVLSATMTGLDPIRLTATLNAIGQAYVRQNAARKAVRAQASLAFLSGQLPAMRQQVEQAEVQYNAYRNTHASIDINEQARLLLRQSSEAETVLYQLEQKYQEVSKRFTGNHPDVLQISKQMEATRQYRNSITNRIRQLPVEEQGAVRLMREVRVATDLYATLRSNMEQLQLVRAGKISTVRVVDNAEVPEVPIKPRKLLIIGAAAVGGILAGLGLAFARNSLAQGVVDPSELSSIGLPMYGTIPVSDNQERLEKVAKDHDAKERLLAVRFPQDPAIEGMRVLRTALQVRMLGAPNNVVMLSGPMPQSGKSFTSANLAAVLAAGGKRVLLVDADLRRGTIHRSLGLQEGPGLADVMDGPISIDEAICRQVLPRLDFLGVGRYPANASELLLRGDFQRRIKRVADRYDIVVLDAPAALAVSDVGIIAPSAGTILLMARYGVTRASEMNAAVERLNQAGCKVNGLVLNGIPDGAGGYAYAMRHGTHAYKAYYQGAKL</sequence>
<dbReference type="Gene3D" id="3.40.50.300">
    <property type="entry name" value="P-loop containing nucleotide triphosphate hydrolases"/>
    <property type="match status" value="1"/>
</dbReference>
<comment type="subcellular location">
    <subcellularLocation>
        <location evidence="1">Cell inner membrane</location>
        <topology evidence="1">Multi-pass membrane protein</topology>
    </subcellularLocation>
</comment>
<dbReference type="Pfam" id="PF23607">
    <property type="entry name" value="WZC_N"/>
    <property type="match status" value="1"/>
</dbReference>
<evidence type="ECO:0000256" key="13">
    <source>
        <dbReference type="ARBA" id="ARBA00053015"/>
    </source>
</evidence>
<accession>A0A158KPK8</accession>
<evidence type="ECO:0000256" key="12">
    <source>
        <dbReference type="ARBA" id="ARBA00023137"/>
    </source>
</evidence>
<dbReference type="GO" id="GO:0005886">
    <property type="term" value="C:plasma membrane"/>
    <property type="evidence" value="ECO:0007669"/>
    <property type="project" value="UniProtKB-SubCell"/>
</dbReference>
<dbReference type="SUPFAM" id="SSF52540">
    <property type="entry name" value="P-loop containing nucleoside triphosphate hydrolases"/>
    <property type="match status" value="1"/>
</dbReference>
<keyword evidence="10 14" id="KW-1133">Transmembrane helix</keyword>
<dbReference type="InterPro" id="IPR027417">
    <property type="entry name" value="P-loop_NTPase"/>
</dbReference>
<keyword evidence="5" id="KW-0808">Transferase</keyword>
<evidence type="ECO:0000259" key="15">
    <source>
        <dbReference type="Pfam" id="PF02706"/>
    </source>
</evidence>
<dbReference type="OrthoDB" id="9808257at2"/>
<dbReference type="PANTHER" id="PTHR32309:SF32">
    <property type="entry name" value="TYROSINE-PROTEIN KINASE ETK-RELATED"/>
    <property type="match status" value="1"/>
</dbReference>
<feature type="domain" description="Polysaccharide chain length determinant N-terminal" evidence="15">
    <location>
        <begin position="18"/>
        <end position="112"/>
    </location>
</feature>
<evidence type="ECO:0000256" key="11">
    <source>
        <dbReference type="ARBA" id="ARBA00023136"/>
    </source>
</evidence>
<feature type="transmembrane region" description="Helical" evidence="14">
    <location>
        <begin position="33"/>
        <end position="52"/>
    </location>
</feature>